<dbReference type="Pfam" id="PF14603">
    <property type="entry name" value="hSH3"/>
    <property type="match status" value="1"/>
</dbReference>
<feature type="region of interest" description="Disordered" evidence="4">
    <location>
        <begin position="22"/>
        <end position="158"/>
    </location>
</feature>
<feature type="compositionally biased region" description="Basic and acidic residues" evidence="4">
    <location>
        <begin position="76"/>
        <end position="86"/>
    </location>
</feature>
<feature type="compositionally biased region" description="Pro residues" evidence="4">
    <location>
        <begin position="383"/>
        <end position="394"/>
    </location>
</feature>
<dbReference type="FunFam" id="2.30.30.40:FF:000307">
    <property type="entry name" value="Predicted protein"/>
    <property type="match status" value="1"/>
</dbReference>
<feature type="compositionally biased region" description="Basic and acidic residues" evidence="4">
    <location>
        <begin position="93"/>
        <end position="124"/>
    </location>
</feature>
<feature type="region of interest" description="Disordered" evidence="4">
    <location>
        <begin position="789"/>
        <end position="850"/>
    </location>
</feature>
<evidence type="ECO:0000313" key="7">
    <source>
        <dbReference type="Proteomes" id="UP001153269"/>
    </source>
</evidence>
<keyword evidence="1 3" id="KW-0728">SH3 domain</keyword>
<dbReference type="InterPro" id="IPR001452">
    <property type="entry name" value="SH3_domain"/>
</dbReference>
<feature type="compositionally biased region" description="Pro residues" evidence="4">
    <location>
        <begin position="38"/>
        <end position="48"/>
    </location>
</feature>
<dbReference type="PANTHER" id="PTHR16830:SF20">
    <property type="entry name" value="SI:CH211-188C16.1-RELATED"/>
    <property type="match status" value="1"/>
</dbReference>
<dbReference type="PANTHER" id="PTHR16830">
    <property type="entry name" value="SH2 CONTAINING ADAPTOR PRAM-1 RELATED"/>
    <property type="match status" value="1"/>
</dbReference>
<dbReference type="EMBL" id="CADEAL010004054">
    <property type="protein sequence ID" value="CAB1450433.1"/>
    <property type="molecule type" value="Genomic_DNA"/>
</dbReference>
<dbReference type="SUPFAM" id="SSF50044">
    <property type="entry name" value="SH3-domain"/>
    <property type="match status" value="1"/>
</dbReference>
<feature type="region of interest" description="Disordered" evidence="4">
    <location>
        <begin position="590"/>
        <end position="694"/>
    </location>
</feature>
<dbReference type="GO" id="GO:0007229">
    <property type="term" value="P:integrin-mediated signaling pathway"/>
    <property type="evidence" value="ECO:0007669"/>
    <property type="project" value="InterPro"/>
</dbReference>
<reference evidence="6" key="1">
    <citation type="submission" date="2020-03" db="EMBL/GenBank/DDBJ databases">
        <authorList>
            <person name="Weist P."/>
        </authorList>
    </citation>
    <scope>NUCLEOTIDE SEQUENCE</scope>
</reference>
<sequence length="1005" mass="109394">MDQEDTLDFKALRARFQDEELLLTQPRIKPTLPGKPKQMPPPQSPPHHLPAGARPSLLTSMNQSLDGKTHIGPRVVFKDEKKEGKKSLIKLKVGKDKSKGSKEKLYDDLSEQKPKKDNSKEKRLSLRFSAAPKESTAELVSATPPPKGTTQKKKGFLGFMKPVKKDSLDITTDPILDSPSSDILGPAPLIPMPSEFGGTPPEPEFYAPKALLPNIPSLPDSSATMETTPPFIIPASPDYNLSPAHIPDFPDPSVPTLQSETPLEIETPALSVPHITMPTPPTPPQVVFTPSPSPPEAEISEAGIEAVSLAAVEKPPLITDPPSMQSSPQLERPISALSALERAADMSPGKRSPADQRILNALENARKKATSPQTDYNTSYSITPPPEENSPPQSPSFSLQYLPPIDYVDRAGNALLPKPEQVNGIDHGQASPVLEGVSEKGSDGVPELFVVPPPPSRKVLPDPESLGPAPEKPGRPPYVQLSEFIPLPPLDDNDVSAPLEFSEMGTTDIPEFDDVSKVGQSPELPVSEWENGGYTGPDNLDGQNLPDYYSNGITAPAAEVHAAPALGDEYQDNAQPAAGLDAAEAANGISAENTYEDITTSAFKKKGKSEGGKKRKGPPKNPYMEAAQETNGEKGRMSRFGKSEKKASLEGPEEKELKKREKQRLEKEKKELKEKQEREKKEQKEREKKENEMKKKFKIAGQEDAMYQATVTVTTKGRKDDLPVKSGDIISIIRTTNCPKGKWLARDSSNTYGYIAVDHLELDIKEMLELGKRAAITRNISTSIVDGEVPSTESRASNHYPLSGGSFSDDSEEWTGDEDETLSPAHEPADPFAPGGHTRTLSMPDMGNKDLNVVHQHSQSDLSAGGSHVQARQEALLKLATFFHSPKPVEPASSNNEVDTRNKDLNVGHQHSHSDISEEGSHVQAREEALQKLATFSHSPKPVEPASSNSEVDTSRVLLKQEAVELPDASETAEGVIARHEPQSRQKSQDLSVMLFFTLRPVSVY</sequence>
<dbReference type="Gene3D" id="2.30.30.40">
    <property type="entry name" value="SH3 Domains"/>
    <property type="match status" value="1"/>
</dbReference>
<feature type="compositionally biased region" description="Basic and acidic residues" evidence="4">
    <location>
        <begin position="631"/>
        <end position="694"/>
    </location>
</feature>
<gene>
    <name evidence="6" type="ORF">PLEPLA_LOCUS38122</name>
</gene>
<evidence type="ECO:0000256" key="2">
    <source>
        <dbReference type="ARBA" id="ARBA00022553"/>
    </source>
</evidence>
<keyword evidence="7" id="KW-1185">Reference proteome</keyword>
<feature type="compositionally biased region" description="Low complexity" evidence="4">
    <location>
        <begin position="285"/>
        <end position="297"/>
    </location>
</feature>
<dbReference type="Proteomes" id="UP001153269">
    <property type="component" value="Unassembled WGS sequence"/>
</dbReference>
<feature type="compositionally biased region" description="Acidic residues" evidence="4">
    <location>
        <begin position="809"/>
        <end position="821"/>
    </location>
</feature>
<proteinExistence type="predicted"/>
<comment type="caution">
    <text evidence="6">The sequence shown here is derived from an EMBL/GenBank/DDBJ whole genome shotgun (WGS) entry which is preliminary data.</text>
</comment>
<feature type="compositionally biased region" description="Polar residues" evidence="4">
    <location>
        <begin position="590"/>
        <end position="602"/>
    </location>
</feature>
<feature type="domain" description="SH3" evidence="5">
    <location>
        <begin position="702"/>
        <end position="765"/>
    </location>
</feature>
<feature type="region of interest" description="Disordered" evidence="4">
    <location>
        <begin position="968"/>
        <end position="989"/>
    </location>
</feature>
<accession>A0A9N7YZR9</accession>
<feature type="compositionally biased region" description="Basic and acidic residues" evidence="4">
    <location>
        <begin position="977"/>
        <end position="988"/>
    </location>
</feature>
<feature type="region of interest" description="Disordered" evidence="4">
    <location>
        <begin position="217"/>
        <end position="236"/>
    </location>
</feature>
<feature type="compositionally biased region" description="Basic and acidic residues" evidence="4">
    <location>
        <begin position="898"/>
        <end position="930"/>
    </location>
</feature>
<name>A0A9N7YZR9_PLEPL</name>
<evidence type="ECO:0000259" key="5">
    <source>
        <dbReference type="PROSITE" id="PS50002"/>
    </source>
</evidence>
<dbReference type="GO" id="GO:0072659">
    <property type="term" value="P:protein localization to plasma membrane"/>
    <property type="evidence" value="ECO:0007669"/>
    <property type="project" value="TreeGrafter"/>
</dbReference>
<dbReference type="InterPro" id="IPR043443">
    <property type="entry name" value="FYB1/2-like"/>
</dbReference>
<dbReference type="GO" id="GO:0005886">
    <property type="term" value="C:plasma membrane"/>
    <property type="evidence" value="ECO:0007669"/>
    <property type="project" value="InterPro"/>
</dbReference>
<feature type="compositionally biased region" description="Polar residues" evidence="4">
    <location>
        <begin position="57"/>
        <end position="66"/>
    </location>
</feature>
<feature type="region of interest" description="Disordered" evidence="4">
    <location>
        <begin position="313"/>
        <end position="401"/>
    </location>
</feature>
<feature type="region of interest" description="Disordered" evidence="4">
    <location>
        <begin position="936"/>
        <end position="955"/>
    </location>
</feature>
<dbReference type="InterPro" id="IPR036028">
    <property type="entry name" value="SH3-like_dom_sf"/>
</dbReference>
<evidence type="ECO:0000313" key="6">
    <source>
        <dbReference type="EMBL" id="CAB1450433.1"/>
    </source>
</evidence>
<organism evidence="6 7">
    <name type="scientific">Pleuronectes platessa</name>
    <name type="common">European plaice</name>
    <dbReference type="NCBI Taxonomy" id="8262"/>
    <lineage>
        <taxon>Eukaryota</taxon>
        <taxon>Metazoa</taxon>
        <taxon>Chordata</taxon>
        <taxon>Craniata</taxon>
        <taxon>Vertebrata</taxon>
        <taxon>Euteleostomi</taxon>
        <taxon>Actinopterygii</taxon>
        <taxon>Neopterygii</taxon>
        <taxon>Teleostei</taxon>
        <taxon>Neoteleostei</taxon>
        <taxon>Acanthomorphata</taxon>
        <taxon>Carangaria</taxon>
        <taxon>Pleuronectiformes</taxon>
        <taxon>Pleuronectoidei</taxon>
        <taxon>Pleuronectidae</taxon>
        <taxon>Pleuronectes</taxon>
    </lineage>
</organism>
<evidence type="ECO:0000256" key="1">
    <source>
        <dbReference type="ARBA" id="ARBA00022443"/>
    </source>
</evidence>
<feature type="region of interest" description="Disordered" evidence="4">
    <location>
        <begin position="418"/>
        <end position="548"/>
    </location>
</feature>
<feature type="region of interest" description="Disordered" evidence="4">
    <location>
        <begin position="170"/>
        <end position="211"/>
    </location>
</feature>
<keyword evidence="2" id="KW-0597">Phosphoprotein</keyword>
<feature type="region of interest" description="Disordered" evidence="4">
    <location>
        <begin position="272"/>
        <end position="297"/>
    </location>
</feature>
<feature type="compositionally biased region" description="Basic residues" evidence="4">
    <location>
        <begin position="603"/>
        <end position="618"/>
    </location>
</feature>
<dbReference type="AlphaFoldDB" id="A0A9N7YZR9"/>
<dbReference type="PROSITE" id="PS50002">
    <property type="entry name" value="SH3"/>
    <property type="match status" value="1"/>
</dbReference>
<dbReference type="GO" id="GO:0050852">
    <property type="term" value="P:T cell receptor signaling pathway"/>
    <property type="evidence" value="ECO:0007669"/>
    <property type="project" value="TreeGrafter"/>
</dbReference>
<evidence type="ECO:0000256" key="3">
    <source>
        <dbReference type="PROSITE-ProRule" id="PRU00192"/>
    </source>
</evidence>
<evidence type="ECO:0000256" key="4">
    <source>
        <dbReference type="SAM" id="MobiDB-lite"/>
    </source>
</evidence>
<protein>
    <recommendedName>
        <fullName evidence="5">SH3 domain-containing protein</fullName>
    </recommendedName>
</protein>
<feature type="region of interest" description="Disordered" evidence="4">
    <location>
        <begin position="886"/>
        <end position="931"/>
    </location>
</feature>
<feature type="compositionally biased region" description="Polar residues" evidence="4">
    <location>
        <begin position="370"/>
        <end position="382"/>
    </location>
</feature>
<dbReference type="InterPro" id="IPR029294">
    <property type="entry name" value="hSH3"/>
</dbReference>